<evidence type="ECO:0000256" key="4">
    <source>
        <dbReference type="ARBA" id="ARBA00011881"/>
    </source>
</evidence>
<reference evidence="17 19" key="2">
    <citation type="journal article" date="2017" name="Nat. Microbiol.">
        <title>Natural product diversity associated with the nematode symbionts Photorhabdus and Xenorhabdus.</title>
        <authorList>
            <person name="Tobias N.J."/>
            <person name="Wolff H."/>
            <person name="Djahanschiri B."/>
            <person name="Grundmann F."/>
            <person name="Kronenwerth M."/>
            <person name="Shi Y.M."/>
            <person name="Simonyi S."/>
            <person name="Grun P."/>
            <person name="Shapiro-Ilan D."/>
            <person name="Pidot S.J."/>
            <person name="Stinear T.P."/>
            <person name="Ebersberger I."/>
            <person name="Bode H.B."/>
        </authorList>
    </citation>
    <scope>NUCLEOTIDE SEQUENCE [LARGE SCALE GENOMIC DNA]</scope>
    <source>
        <strain evidence="17 19">DSM 17903</strain>
    </source>
</reference>
<dbReference type="SFLD" id="SFLDS00003">
    <property type="entry name" value="Haloacid_Dehalogenase"/>
    <property type="match status" value="1"/>
</dbReference>
<dbReference type="KEGG" id="xho:A9255_08755"/>
<keyword evidence="9 12" id="KW-0574">Periplasm</keyword>
<evidence type="ECO:0000256" key="9">
    <source>
        <dbReference type="ARBA" id="ARBA00022764"/>
    </source>
</evidence>
<feature type="binding site" evidence="15">
    <location>
        <position position="200"/>
    </location>
    <ligand>
        <name>Mg(2+)</name>
        <dbReference type="ChEBI" id="CHEBI:18420"/>
    </ligand>
</feature>
<comment type="catalytic activity">
    <reaction evidence="1 12">
        <text>a phosphate monoester + H2O = an alcohol + phosphate</text>
        <dbReference type="Rhea" id="RHEA:15017"/>
        <dbReference type="ChEBI" id="CHEBI:15377"/>
        <dbReference type="ChEBI" id="CHEBI:30879"/>
        <dbReference type="ChEBI" id="CHEBI:43474"/>
        <dbReference type="ChEBI" id="CHEBI:67140"/>
        <dbReference type="EC" id="3.1.3.2"/>
    </reaction>
</comment>
<dbReference type="EMBL" id="CP016176">
    <property type="protein sequence ID" value="AOM40665.1"/>
    <property type="molecule type" value="Genomic_DNA"/>
</dbReference>
<evidence type="ECO:0000256" key="7">
    <source>
        <dbReference type="ARBA" id="ARBA00022723"/>
    </source>
</evidence>
<dbReference type="GO" id="GO:0016740">
    <property type="term" value="F:transferase activity"/>
    <property type="evidence" value="ECO:0007669"/>
    <property type="project" value="UniProtKB-KW"/>
</dbReference>
<protein>
    <recommendedName>
        <fullName evidence="6 12">Class B acid phosphatase</fullName>
        <ecNumber evidence="5 12">3.1.3.2</ecNumber>
    </recommendedName>
</protein>
<evidence type="ECO:0000256" key="5">
    <source>
        <dbReference type="ARBA" id="ARBA00012646"/>
    </source>
</evidence>
<evidence type="ECO:0000256" key="2">
    <source>
        <dbReference type="ARBA" id="ARBA00004418"/>
    </source>
</evidence>
<dbReference type="Proteomes" id="UP000094600">
    <property type="component" value="Chromosome"/>
</dbReference>
<evidence type="ECO:0000256" key="10">
    <source>
        <dbReference type="ARBA" id="ARBA00022801"/>
    </source>
</evidence>
<evidence type="ECO:0000256" key="13">
    <source>
        <dbReference type="PIRSR" id="PIRSR017818-1"/>
    </source>
</evidence>
<reference evidence="16 18" key="1">
    <citation type="submission" date="2016-06" db="EMBL/GenBank/DDBJ databases">
        <title>Bacterial characters and pathogenicity of Xenorhabdus hominickii from an entomopathogenic nematode, Steinernema monticolum.</title>
        <authorList>
            <person name="Park Y."/>
            <person name="Kim Y."/>
        </authorList>
    </citation>
    <scope>NUCLEOTIDE SEQUENCE [LARGE SCALE GENOMIC DNA]</scope>
    <source>
        <strain evidence="16 18">ANU1</strain>
    </source>
</reference>
<feature type="binding site" evidence="14">
    <location>
        <position position="185"/>
    </location>
    <ligand>
        <name>substrate</name>
    </ligand>
</feature>
<dbReference type="InterPro" id="IPR036412">
    <property type="entry name" value="HAD-like_sf"/>
</dbReference>
<dbReference type="AlphaFoldDB" id="A0A2G0QAX6"/>
<keyword evidence="8" id="KW-0732">Signal</keyword>
<feature type="binding site" evidence="15">
    <location>
        <position position="79"/>
    </location>
    <ligand>
        <name>Mg(2+)</name>
        <dbReference type="ChEBI" id="CHEBI:18420"/>
    </ligand>
</feature>
<evidence type="ECO:0000313" key="19">
    <source>
        <dbReference type="Proteomes" id="UP000225433"/>
    </source>
</evidence>
<dbReference type="SFLD" id="SFLDG01127">
    <property type="entry name" value="C1.3:_Acid_Phosphatase_Like"/>
    <property type="match status" value="1"/>
</dbReference>
<accession>A0A2G0QAX6</accession>
<evidence type="ECO:0000256" key="15">
    <source>
        <dbReference type="PIRSR" id="PIRSR017818-3"/>
    </source>
</evidence>
<name>A0A2G0QAX6_XENHO</name>
<keyword evidence="10 12" id="KW-0378">Hydrolase</keyword>
<dbReference type="GO" id="GO:0030288">
    <property type="term" value="C:outer membrane-bounded periplasmic space"/>
    <property type="evidence" value="ECO:0007669"/>
    <property type="project" value="InterPro"/>
</dbReference>
<evidence type="ECO:0000256" key="11">
    <source>
        <dbReference type="ARBA" id="ARBA00022842"/>
    </source>
</evidence>
<comment type="cofactor">
    <cofactor evidence="12 15">
        <name>Mg(2+)</name>
        <dbReference type="ChEBI" id="CHEBI:18420"/>
    </cofactor>
    <text evidence="12 15">Binds 1 Mg(2+) ion per subunit.</text>
</comment>
<feature type="binding site" evidence="14">
    <location>
        <begin position="145"/>
        <end position="146"/>
    </location>
    <ligand>
        <name>substrate</name>
    </ligand>
</feature>
<dbReference type="GO" id="GO:0003993">
    <property type="term" value="F:acid phosphatase activity"/>
    <property type="evidence" value="ECO:0007669"/>
    <property type="project" value="UniProtKB-EC"/>
</dbReference>
<dbReference type="Pfam" id="PF03767">
    <property type="entry name" value="Acid_phosphat_B"/>
    <property type="match status" value="1"/>
</dbReference>
<evidence type="ECO:0000313" key="18">
    <source>
        <dbReference type="Proteomes" id="UP000094600"/>
    </source>
</evidence>
<sequence>MRKMTSTSSAIVLVFGLTFGLTFGLNSMAQAKMTMPEQVSSGVTAVDLAQRQAIHWVSVEQIEKSLQSQPPMAVGFDIDDTVLFSSPGFYRGKLEYSPDDNSYLKNPEFWEKMNNEWDKFSMPKQIGIELVQMHLKRGDDVYFITGRTKTKTETVTKYLQEDLNIPENKMNPVIFAGDEPGKNNKISWMNDHKLKIYYGDADADIAAARELNIRGIRILRASNSSYQPLPKAGRFGEEVVIKSEY</sequence>
<comment type="subunit">
    <text evidence="4 12">Homotetramer.</text>
</comment>
<evidence type="ECO:0000313" key="16">
    <source>
        <dbReference type="EMBL" id="AOM40665.1"/>
    </source>
</evidence>
<keyword evidence="18" id="KW-1185">Reference proteome</keyword>
<dbReference type="EMBL" id="NJAI01000002">
    <property type="protein sequence ID" value="PHM56384.1"/>
    <property type="molecule type" value="Genomic_DNA"/>
</dbReference>
<dbReference type="GO" id="GO:0046872">
    <property type="term" value="F:metal ion binding"/>
    <property type="evidence" value="ECO:0007669"/>
    <property type="project" value="UniProtKB-KW"/>
</dbReference>
<gene>
    <name evidence="16" type="ORF">A9255_08755</name>
    <name evidence="17" type="ORF">Xhom_01872</name>
</gene>
<evidence type="ECO:0000256" key="8">
    <source>
        <dbReference type="ARBA" id="ARBA00022729"/>
    </source>
</evidence>
<comment type="similarity">
    <text evidence="3 12">Belongs to the class B bacterial acid phosphatase family.</text>
</comment>
<dbReference type="NCBIfam" id="TIGR01672">
    <property type="entry name" value="AphA"/>
    <property type="match status" value="1"/>
</dbReference>
<feature type="active site" description="Nucleophile" evidence="13">
    <location>
        <position position="77"/>
    </location>
</feature>
<evidence type="ECO:0000256" key="14">
    <source>
        <dbReference type="PIRSR" id="PIRSR017818-2"/>
    </source>
</evidence>
<organism evidence="17 19">
    <name type="scientific">Xenorhabdus hominickii</name>
    <dbReference type="NCBI Taxonomy" id="351679"/>
    <lineage>
        <taxon>Bacteria</taxon>
        <taxon>Pseudomonadati</taxon>
        <taxon>Pseudomonadota</taxon>
        <taxon>Gammaproteobacteria</taxon>
        <taxon>Enterobacterales</taxon>
        <taxon>Morganellaceae</taxon>
        <taxon>Xenorhabdus</taxon>
    </lineage>
</organism>
<dbReference type="OrthoDB" id="2234478at2"/>
<dbReference type="SUPFAM" id="SSF56784">
    <property type="entry name" value="HAD-like"/>
    <property type="match status" value="1"/>
</dbReference>
<keyword evidence="7 12" id="KW-0479">Metal-binding</keyword>
<dbReference type="PIRSF" id="PIRSF017818">
    <property type="entry name" value="Acid_Ptase_B"/>
    <property type="match status" value="1"/>
</dbReference>
<dbReference type="Gene3D" id="3.40.50.1000">
    <property type="entry name" value="HAD superfamily/HAD-like"/>
    <property type="match status" value="1"/>
</dbReference>
<feature type="binding site" evidence="15">
    <location>
        <position position="77"/>
    </location>
    <ligand>
        <name>Mg(2+)</name>
        <dbReference type="ChEBI" id="CHEBI:18420"/>
    </ligand>
</feature>
<feature type="active site" description="Proton donor" evidence="13">
    <location>
        <position position="79"/>
    </location>
</feature>
<proteinExistence type="inferred from homology"/>
<dbReference type="STRING" id="351679.A9255_08755"/>
<dbReference type="EC" id="3.1.3.2" evidence="5 12"/>
<dbReference type="Proteomes" id="UP000225433">
    <property type="component" value="Unassembled WGS sequence"/>
</dbReference>
<dbReference type="InterPro" id="IPR005519">
    <property type="entry name" value="Acid_phosphat_B-like"/>
</dbReference>
<keyword evidence="17" id="KW-0808">Transferase</keyword>
<evidence type="ECO:0000256" key="1">
    <source>
        <dbReference type="ARBA" id="ARBA00000032"/>
    </source>
</evidence>
<dbReference type="InterPro" id="IPR023214">
    <property type="entry name" value="HAD_sf"/>
</dbReference>
<comment type="subcellular location">
    <subcellularLocation>
        <location evidence="2 12">Periplasm</location>
    </subcellularLocation>
</comment>
<evidence type="ECO:0000256" key="6">
    <source>
        <dbReference type="ARBA" id="ARBA00022113"/>
    </source>
</evidence>
<evidence type="ECO:0000256" key="3">
    <source>
        <dbReference type="ARBA" id="ARBA00007752"/>
    </source>
</evidence>
<dbReference type="RefSeq" id="WP_069316371.1">
    <property type="nucleotide sequence ID" value="NZ_CAWNQJ010000046.1"/>
</dbReference>
<evidence type="ECO:0000256" key="12">
    <source>
        <dbReference type="PIRNR" id="PIRNR017818"/>
    </source>
</evidence>
<keyword evidence="11 12" id="KW-0460">Magnesium</keyword>
<dbReference type="InterPro" id="IPR010025">
    <property type="entry name" value="HAD-SF_ppase_IIIB_AphA"/>
</dbReference>
<evidence type="ECO:0000313" key="17">
    <source>
        <dbReference type="EMBL" id="PHM56384.1"/>
    </source>
</evidence>